<evidence type="ECO:0008006" key="4">
    <source>
        <dbReference type="Google" id="ProtNLM"/>
    </source>
</evidence>
<evidence type="ECO:0000256" key="1">
    <source>
        <dbReference type="SAM" id="MobiDB-lite"/>
    </source>
</evidence>
<comment type="caution">
    <text evidence="2">The sequence shown here is derived from an EMBL/GenBank/DDBJ whole genome shotgun (WGS) entry which is preliminary data.</text>
</comment>
<feature type="region of interest" description="Disordered" evidence="1">
    <location>
        <begin position="265"/>
        <end position="291"/>
    </location>
</feature>
<gene>
    <name evidence="2" type="ORF">Tco_0977564</name>
</gene>
<reference evidence="2" key="1">
    <citation type="journal article" date="2022" name="Int. J. Mol. Sci.">
        <title>Draft Genome of Tanacetum Coccineum: Genomic Comparison of Closely Related Tanacetum-Family Plants.</title>
        <authorList>
            <person name="Yamashiro T."/>
            <person name="Shiraishi A."/>
            <person name="Nakayama K."/>
            <person name="Satake H."/>
        </authorList>
    </citation>
    <scope>NUCLEOTIDE SEQUENCE</scope>
</reference>
<feature type="compositionally biased region" description="Basic and acidic residues" evidence="1">
    <location>
        <begin position="271"/>
        <end position="288"/>
    </location>
</feature>
<sequence length="568" mass="64826">MNLTAAEKISLDNALVSPEARLTISKYNSISSYSGCPKAQSLLSQNMDEEDDDGVTKKLYKDVNMNLGNKDAEMTNVDQVTVIPEITSAFTLTIPPPPPFFNPPLLQQTTPTPTPTTSEATTSFPTLPDFSLIFKFNYRVTNLEKDLSELKQVDQYAQALSSIPAIVDYYIDNKLGEAINKAIQSHNAKCREEAQAKKQEYVDLVDTSMRTIIKEKSTYKAAASLSEFELTKILMDKMEKNKSYERADYRRELYDALMTKIKIKTPPLDQTEGRKEGSQARKSAHAEEPSYIVDDSRVQQNQELDIGHTDDQLDIETTPKLGPTFNLLKGTCKSCTELEYHFRECFKAVNDRLDWTNHEGHQYPFDLSKSLPLIEVQGHQVVPSNYFINNDLEYLKGGSLSRKYTTSTTKTRAAKYDNIEGIKDMVSTLWSLVKIAYDKYALWGILHWVQNDKDRSLKGRPDTSHVQGSIVIQKRVEDLQLGVKSYQKKLNITRPETFRSDIPNKTPYTTYNNPQGIIYLDKLKRNRLMHSDKLYKFCDGLLNSARTALHVIASNLRMNYLPKRRWSE</sequence>
<reference evidence="2" key="2">
    <citation type="submission" date="2022-01" db="EMBL/GenBank/DDBJ databases">
        <authorList>
            <person name="Yamashiro T."/>
            <person name="Shiraishi A."/>
            <person name="Satake H."/>
            <person name="Nakayama K."/>
        </authorList>
    </citation>
    <scope>NUCLEOTIDE SEQUENCE</scope>
</reference>
<keyword evidence="3" id="KW-1185">Reference proteome</keyword>
<dbReference type="EMBL" id="BQNB010016404">
    <property type="protein sequence ID" value="GJT51407.1"/>
    <property type="molecule type" value="Genomic_DNA"/>
</dbReference>
<name>A0ABQ5EKN8_9ASTR</name>
<protein>
    <recommendedName>
        <fullName evidence="4">Reverse transcriptase domain-containing protein</fullName>
    </recommendedName>
</protein>
<organism evidence="2 3">
    <name type="scientific">Tanacetum coccineum</name>
    <dbReference type="NCBI Taxonomy" id="301880"/>
    <lineage>
        <taxon>Eukaryota</taxon>
        <taxon>Viridiplantae</taxon>
        <taxon>Streptophyta</taxon>
        <taxon>Embryophyta</taxon>
        <taxon>Tracheophyta</taxon>
        <taxon>Spermatophyta</taxon>
        <taxon>Magnoliopsida</taxon>
        <taxon>eudicotyledons</taxon>
        <taxon>Gunneridae</taxon>
        <taxon>Pentapetalae</taxon>
        <taxon>asterids</taxon>
        <taxon>campanulids</taxon>
        <taxon>Asterales</taxon>
        <taxon>Asteraceae</taxon>
        <taxon>Asteroideae</taxon>
        <taxon>Anthemideae</taxon>
        <taxon>Anthemidinae</taxon>
        <taxon>Tanacetum</taxon>
    </lineage>
</organism>
<proteinExistence type="predicted"/>
<accession>A0ABQ5EKN8</accession>
<evidence type="ECO:0000313" key="2">
    <source>
        <dbReference type="EMBL" id="GJT51407.1"/>
    </source>
</evidence>
<dbReference type="Proteomes" id="UP001151760">
    <property type="component" value="Unassembled WGS sequence"/>
</dbReference>
<evidence type="ECO:0000313" key="3">
    <source>
        <dbReference type="Proteomes" id="UP001151760"/>
    </source>
</evidence>